<dbReference type="GO" id="GO:0016757">
    <property type="term" value="F:glycosyltransferase activity"/>
    <property type="evidence" value="ECO:0007669"/>
    <property type="project" value="UniProtKB-KW"/>
</dbReference>
<protein>
    <submittedName>
        <fullName evidence="4">Glycosyltransferase family 39 protein</fullName>
        <ecNumber evidence="4">2.4.-.-</ecNumber>
    </submittedName>
</protein>
<keyword evidence="5" id="KW-1185">Reference proteome</keyword>
<dbReference type="InterPro" id="IPR041154">
    <property type="entry name" value="AglB_P1"/>
</dbReference>
<feature type="domain" description="Archaeal glycosylation protein B peripheral" evidence="3">
    <location>
        <begin position="603"/>
        <end position="672"/>
    </location>
</feature>
<feature type="transmembrane region" description="Helical" evidence="1">
    <location>
        <begin position="395"/>
        <end position="417"/>
    </location>
</feature>
<keyword evidence="1" id="KW-0472">Membrane</keyword>
<evidence type="ECO:0000259" key="2">
    <source>
        <dbReference type="Pfam" id="PF13231"/>
    </source>
</evidence>
<feature type="domain" description="Glycosyltransferase RgtA/B/C/D-like" evidence="2">
    <location>
        <begin position="78"/>
        <end position="207"/>
    </location>
</feature>
<sequence>MTDGGTGLRDRLPPLRHRHLLLAALAVLVAVRLFSLPAVVHPDGVALLSNDPYFYRTLVDRTVAGPFALPARARVGEPLFVATLAAATVLVGSSGVALAVYPLVATVVSGVLVYATAARITDDFRVGLASVLWLATMPVHAWRTSLGGGDHHAFDYLWVALTLYCLVALLGEAERNRRRAALGLGVAVGAQVLAWEGGPLLVLPAALGVGAVPLVRGPTAETAHRLRPVVGGFVLASVVAVGVHALLGWQSWPVVAVPVLCAVGGAGAVGLTRVAARTARPRAAYAVGGLVGLGVVASLWFGASAFRAEATAGAAFLARPGTWEMAGLFEDFGPVLGPVILLGYAPFVALAALPSVGRRIRAGDAGWLFVLTYALVFGALAVSHRRFAGEFAAPLAILAGMGLVVLLWSLGVCRSVLAAGRPDGEERVSLPGRRRTLLLAGVSVGAYAPGTHFTRLVVEESVVDPRLYRAARWIERYARRPGLDYPENYVLSEEGRNRMFNYFVNGRGLSTPLAAETYVPLLTTERLSSWYGRLADRVGFLVVRTVPAYESAGESLVAGPPANYRQLHHHLGSAADGLDGVAHYRAVYASPDGFVSVFELVPGATITGRDRPEDRVVVETTVSLPHGSLDFRRRTEAAADGTFTVTVPHPGQYTVGERTVRVTERAVRAGATVSVE</sequence>
<organism evidence="4 5">
    <name type="scientific">Haloplanus litoreus</name>
    <dbReference type="NCBI Taxonomy" id="767515"/>
    <lineage>
        <taxon>Archaea</taxon>
        <taxon>Methanobacteriati</taxon>
        <taxon>Methanobacteriota</taxon>
        <taxon>Stenosarchaea group</taxon>
        <taxon>Halobacteria</taxon>
        <taxon>Halobacteriales</taxon>
        <taxon>Haloferacaceae</taxon>
        <taxon>Haloplanus</taxon>
    </lineage>
</organism>
<keyword evidence="4" id="KW-0808">Transferase</keyword>
<dbReference type="Pfam" id="PF13231">
    <property type="entry name" value="PMT_2"/>
    <property type="match status" value="1"/>
</dbReference>
<dbReference type="InterPro" id="IPR038731">
    <property type="entry name" value="RgtA/B/C-like"/>
</dbReference>
<evidence type="ECO:0000256" key="1">
    <source>
        <dbReference type="SAM" id="Phobius"/>
    </source>
</evidence>
<name>A0ABD5ZXT0_9EURY</name>
<dbReference type="EMBL" id="JBHTAT010000001">
    <property type="protein sequence ID" value="MFC7254917.1"/>
    <property type="molecule type" value="Genomic_DNA"/>
</dbReference>
<feature type="transmembrane region" description="Helical" evidence="1">
    <location>
        <begin position="255"/>
        <end position="276"/>
    </location>
</feature>
<feature type="transmembrane region" description="Helical" evidence="1">
    <location>
        <begin position="153"/>
        <end position="171"/>
    </location>
</feature>
<accession>A0ABD5ZXT0</accession>
<proteinExistence type="predicted"/>
<feature type="transmembrane region" description="Helical" evidence="1">
    <location>
        <begin position="20"/>
        <end position="40"/>
    </location>
</feature>
<keyword evidence="1" id="KW-1133">Transmembrane helix</keyword>
<dbReference type="AlphaFoldDB" id="A0ABD5ZXT0"/>
<evidence type="ECO:0000313" key="5">
    <source>
        <dbReference type="Proteomes" id="UP001596434"/>
    </source>
</evidence>
<feature type="transmembrane region" description="Helical" evidence="1">
    <location>
        <begin position="79"/>
        <end position="112"/>
    </location>
</feature>
<gene>
    <name evidence="4" type="ORF">ACFQKE_06350</name>
</gene>
<feature type="transmembrane region" description="Helical" evidence="1">
    <location>
        <begin position="365"/>
        <end position="383"/>
    </location>
</feature>
<evidence type="ECO:0000313" key="4">
    <source>
        <dbReference type="EMBL" id="MFC7254917.1"/>
    </source>
</evidence>
<feature type="transmembrane region" description="Helical" evidence="1">
    <location>
        <begin position="124"/>
        <end position="141"/>
    </location>
</feature>
<keyword evidence="4" id="KW-0328">Glycosyltransferase</keyword>
<dbReference type="Proteomes" id="UP001596434">
    <property type="component" value="Unassembled WGS sequence"/>
</dbReference>
<comment type="caution">
    <text evidence="4">The sequence shown here is derived from an EMBL/GenBank/DDBJ whole genome shotgun (WGS) entry which is preliminary data.</text>
</comment>
<dbReference type="EC" id="2.4.-.-" evidence="4"/>
<reference evidence="4 5" key="1">
    <citation type="journal article" date="2019" name="Int. J. Syst. Evol. Microbiol.">
        <title>The Global Catalogue of Microorganisms (GCM) 10K type strain sequencing project: providing services to taxonomists for standard genome sequencing and annotation.</title>
        <authorList>
            <consortium name="The Broad Institute Genomics Platform"/>
            <consortium name="The Broad Institute Genome Sequencing Center for Infectious Disease"/>
            <person name="Wu L."/>
            <person name="Ma J."/>
        </authorList>
    </citation>
    <scope>NUCLEOTIDE SEQUENCE [LARGE SCALE GENOMIC DNA]</scope>
    <source>
        <strain evidence="4 5">GX21</strain>
    </source>
</reference>
<evidence type="ECO:0000259" key="3">
    <source>
        <dbReference type="Pfam" id="PF18079"/>
    </source>
</evidence>
<feature type="transmembrane region" description="Helical" evidence="1">
    <location>
        <begin position="283"/>
        <end position="303"/>
    </location>
</feature>
<feature type="transmembrane region" description="Helical" evidence="1">
    <location>
        <begin position="335"/>
        <end position="353"/>
    </location>
</feature>
<feature type="transmembrane region" description="Helical" evidence="1">
    <location>
        <begin position="229"/>
        <end position="249"/>
    </location>
</feature>
<dbReference type="GeneID" id="96953254"/>
<keyword evidence="1" id="KW-0812">Transmembrane</keyword>
<dbReference type="Pfam" id="PF18079">
    <property type="entry name" value="AglB_L1"/>
    <property type="match status" value="1"/>
</dbReference>
<dbReference type="RefSeq" id="WP_379703115.1">
    <property type="nucleotide sequence ID" value="NZ_JBHTAT010000001.1"/>
</dbReference>